<dbReference type="InterPro" id="IPR057427">
    <property type="entry name" value="WAV3_C"/>
</dbReference>
<feature type="region of interest" description="Disordered" evidence="2">
    <location>
        <begin position="1"/>
        <end position="57"/>
    </location>
</feature>
<dbReference type="Gene3D" id="3.30.40.10">
    <property type="entry name" value="Zinc/RING finger domain, C3HC4 (zinc finger)"/>
    <property type="match status" value="1"/>
</dbReference>
<dbReference type="EMBL" id="WOCE01000023">
    <property type="protein sequence ID" value="KAE9587078.1"/>
    <property type="molecule type" value="Genomic_DNA"/>
</dbReference>
<dbReference type="PANTHER" id="PTHR10579">
    <property type="entry name" value="CALCIUM-ACTIVATED CHLORIDE CHANNEL REGULATOR"/>
    <property type="match status" value="1"/>
</dbReference>
<keyword evidence="1" id="KW-0862">Zinc</keyword>
<feature type="compositionally biased region" description="Polar residues" evidence="2">
    <location>
        <begin position="38"/>
        <end position="57"/>
    </location>
</feature>
<feature type="compositionally biased region" description="Basic and acidic residues" evidence="2">
    <location>
        <begin position="10"/>
        <end position="23"/>
    </location>
</feature>
<dbReference type="PANTHER" id="PTHR10579:SF55">
    <property type="entry name" value="E3 UBIQUITIN-PROTEIN LIGASE WAV3"/>
    <property type="match status" value="1"/>
</dbReference>
<dbReference type="InterPro" id="IPR013083">
    <property type="entry name" value="Znf_RING/FYVE/PHD"/>
</dbReference>
<dbReference type="InterPro" id="IPR051266">
    <property type="entry name" value="CLCR"/>
</dbReference>
<organism evidence="5 6">
    <name type="scientific">Lupinus albus</name>
    <name type="common">White lupine</name>
    <name type="synonym">Lupinus termis</name>
    <dbReference type="NCBI Taxonomy" id="3870"/>
    <lineage>
        <taxon>Eukaryota</taxon>
        <taxon>Viridiplantae</taxon>
        <taxon>Streptophyta</taxon>
        <taxon>Embryophyta</taxon>
        <taxon>Tracheophyta</taxon>
        <taxon>Spermatophyta</taxon>
        <taxon>Magnoliopsida</taxon>
        <taxon>eudicotyledons</taxon>
        <taxon>Gunneridae</taxon>
        <taxon>Pentapetalae</taxon>
        <taxon>rosids</taxon>
        <taxon>fabids</taxon>
        <taxon>Fabales</taxon>
        <taxon>Fabaceae</taxon>
        <taxon>Papilionoideae</taxon>
        <taxon>50 kb inversion clade</taxon>
        <taxon>genistoids sensu lato</taxon>
        <taxon>core genistoids</taxon>
        <taxon>Genisteae</taxon>
        <taxon>Lupinus</taxon>
    </lineage>
</organism>
<feature type="region of interest" description="Disordered" evidence="2">
    <location>
        <begin position="180"/>
        <end position="271"/>
    </location>
</feature>
<gene>
    <name evidence="5" type="ORF">Lalb_Chr23g0269861</name>
</gene>
<evidence type="ECO:0000313" key="6">
    <source>
        <dbReference type="Proteomes" id="UP000447434"/>
    </source>
</evidence>
<name>A0A6A4NKK6_LUPAL</name>
<feature type="region of interest" description="Disordered" evidence="2">
    <location>
        <begin position="431"/>
        <end position="459"/>
    </location>
</feature>
<dbReference type="Pfam" id="PF17123">
    <property type="entry name" value="zf-RING_11"/>
    <property type="match status" value="1"/>
</dbReference>
<feature type="compositionally biased region" description="Basic and acidic residues" evidence="2">
    <location>
        <begin position="671"/>
        <end position="680"/>
    </location>
</feature>
<keyword evidence="1" id="KW-0863">Zinc-finger</keyword>
<evidence type="ECO:0000256" key="1">
    <source>
        <dbReference type="PROSITE-ProRule" id="PRU00175"/>
    </source>
</evidence>
<evidence type="ECO:0000313" key="5">
    <source>
        <dbReference type="EMBL" id="KAE9587078.1"/>
    </source>
</evidence>
<feature type="domain" description="RING-type" evidence="3">
    <location>
        <begin position="110"/>
        <end position="155"/>
    </location>
</feature>
<dbReference type="Pfam" id="PF25243">
    <property type="entry name" value="WAV3_C"/>
    <property type="match status" value="1"/>
</dbReference>
<dbReference type="OrthoDB" id="687730at2759"/>
<dbReference type="SUPFAM" id="SSF57850">
    <property type="entry name" value="RING/U-box"/>
    <property type="match status" value="1"/>
</dbReference>
<feature type="domain" description="VWFA" evidence="4">
    <location>
        <begin position="330"/>
        <end position="477"/>
    </location>
</feature>
<dbReference type="InterPro" id="IPR036465">
    <property type="entry name" value="vWFA_dom_sf"/>
</dbReference>
<dbReference type="SUPFAM" id="SSF53300">
    <property type="entry name" value="vWA-like"/>
    <property type="match status" value="1"/>
</dbReference>
<dbReference type="SMART" id="SM00327">
    <property type="entry name" value="VWA"/>
    <property type="match status" value="1"/>
</dbReference>
<dbReference type="Pfam" id="PF13519">
    <property type="entry name" value="VWA_2"/>
    <property type="match status" value="1"/>
</dbReference>
<dbReference type="InterPro" id="IPR001841">
    <property type="entry name" value="Znf_RING"/>
</dbReference>
<comment type="caution">
    <text evidence="5">The sequence shown here is derived from an EMBL/GenBank/DDBJ whole genome shotgun (WGS) entry which is preliminary data.</text>
</comment>
<dbReference type="PROSITE" id="PS50234">
    <property type="entry name" value="VWFA"/>
    <property type="match status" value="1"/>
</dbReference>
<dbReference type="InterPro" id="IPR002035">
    <property type="entry name" value="VWF_A"/>
</dbReference>
<keyword evidence="1" id="KW-0479">Metal-binding</keyword>
<feature type="compositionally biased region" description="Acidic residues" evidence="2">
    <location>
        <begin position="226"/>
        <end position="244"/>
    </location>
</feature>
<dbReference type="AlphaFoldDB" id="A0A6A4NKK6"/>
<proteinExistence type="predicted"/>
<protein>
    <submittedName>
        <fullName evidence="5">Putative chromatin regulator PHD family</fullName>
    </submittedName>
</protein>
<keyword evidence="6" id="KW-1185">Reference proteome</keyword>
<feature type="compositionally biased region" description="Polar residues" evidence="2">
    <location>
        <begin position="76"/>
        <end position="92"/>
    </location>
</feature>
<evidence type="ECO:0000259" key="3">
    <source>
        <dbReference type="PROSITE" id="PS50089"/>
    </source>
</evidence>
<feature type="region of interest" description="Disordered" evidence="2">
    <location>
        <begin position="671"/>
        <end position="690"/>
    </location>
</feature>
<reference evidence="6" key="1">
    <citation type="journal article" date="2020" name="Nat. Commun.">
        <title>Genome sequence of the cluster root forming white lupin.</title>
        <authorList>
            <person name="Hufnagel B."/>
            <person name="Marques A."/>
            <person name="Soriano A."/>
            <person name="Marques L."/>
            <person name="Divol F."/>
            <person name="Doumas P."/>
            <person name="Sallet E."/>
            <person name="Mancinotti D."/>
            <person name="Carrere S."/>
            <person name="Marande W."/>
            <person name="Arribat S."/>
            <person name="Keller J."/>
            <person name="Huneau C."/>
            <person name="Blein T."/>
            <person name="Aime D."/>
            <person name="Laguerre M."/>
            <person name="Taylor J."/>
            <person name="Schubert V."/>
            <person name="Nelson M."/>
            <person name="Geu-Flores F."/>
            <person name="Crespi M."/>
            <person name="Gallardo-Guerrero K."/>
            <person name="Delaux P.-M."/>
            <person name="Salse J."/>
            <person name="Berges H."/>
            <person name="Guyot R."/>
            <person name="Gouzy J."/>
            <person name="Peret B."/>
        </authorList>
    </citation>
    <scope>NUCLEOTIDE SEQUENCE [LARGE SCALE GENOMIC DNA]</scope>
    <source>
        <strain evidence="6">cv. Amiga</strain>
    </source>
</reference>
<dbReference type="Proteomes" id="UP000447434">
    <property type="component" value="Chromosome 23"/>
</dbReference>
<evidence type="ECO:0000256" key="2">
    <source>
        <dbReference type="SAM" id="MobiDB-lite"/>
    </source>
</evidence>
<dbReference type="PROSITE" id="PS50089">
    <property type="entry name" value="ZF_RING_2"/>
    <property type="match status" value="1"/>
</dbReference>
<dbReference type="GO" id="GO:0008270">
    <property type="term" value="F:zinc ion binding"/>
    <property type="evidence" value="ECO:0007669"/>
    <property type="project" value="UniProtKB-KW"/>
</dbReference>
<dbReference type="SMART" id="SM00184">
    <property type="entry name" value="RING"/>
    <property type="match status" value="1"/>
</dbReference>
<feature type="region of interest" description="Disordered" evidence="2">
    <location>
        <begin position="69"/>
        <end position="94"/>
    </location>
</feature>
<sequence length="725" mass="80278">MSSGWRRAFCTRDPESSLSENKEQPISPNPRSCGRLNFFSSGSNPSTPRLHQSQSPSLRCRTISEAAQAPIKNESPRIQNKTLSTSNPSSPRTPLKLSLFKNSFKFRSSCGICLNSVKTGQGTAIYTAECSHAFHFPCISAHVRNHGSLLCPVCNATWKDVPLLVAHKNEKNDVVAIDRRKTETSSSVTKTNHVEPPQQKHASDSVIRSYNDDEPLLSPRFIPIPEADENGNEEEEQQQNDDVEFQGFFVDPKPSSSSVNSYSDEQQINDGDSRTVEVKLMPECAIVSVSRRHESYALVLKVKAPPPPPPPPIRSGGAPILDPSQRAPIDLVTVLGIGGSMTGAKLEMLKRSMRLVISSLGSSDRLSIVAFSAIPKRLLPLRRMTPQGQRMARRIVDRLVSVAGNGTTSVGDALRKATKVLEDRRERNPVASVMLLSDGQDERAQTGNKSNQRKNTSHVSSTRFAHIEIPVQSFGFGRTQTGDEDAFAKCVGGILSVVVQDLRIQVGFQADSGEIIAVYSCSGRPTLLSSGTVRLGDLYAKEERDLLIEVRVPQNWTHHLMTVRCRYRDPSTQEIVYGKEQSLIVPSPNGNRSNRIERLRNLFIATRAIAESRRLVEHNGDLNSAHHLLASARALLVQSNSGLDSGLEYVRRLEAELAEVKWRRQNQVEKEHVEKEREVALEDENGEPLTPTSAWRAAEKLAKMAMIKKSLNKVSDLHGFENARF</sequence>
<accession>A0A6A4NKK6</accession>
<evidence type="ECO:0000259" key="4">
    <source>
        <dbReference type="PROSITE" id="PS50234"/>
    </source>
</evidence>
<dbReference type="CDD" id="cd23114">
    <property type="entry name" value="RING-H2_WAVH2"/>
    <property type="match status" value="1"/>
</dbReference>
<dbReference type="Gene3D" id="3.40.50.410">
    <property type="entry name" value="von Willebrand factor, type A domain"/>
    <property type="match status" value="1"/>
</dbReference>